<name>A0ABW8IAU6_9BACI</name>
<feature type="compositionally biased region" description="Basic and acidic residues" evidence="2">
    <location>
        <begin position="88"/>
        <end position="101"/>
    </location>
</feature>
<evidence type="ECO:0000256" key="2">
    <source>
        <dbReference type="SAM" id="MobiDB-lite"/>
    </source>
</evidence>
<sequence>MKRLSIAAVLIACFLSFLLLKMDSQSEQGLLNSLTSEKAEDHIKAKPPELEKKTVSNLEKSKEAETEIPQSTKELEKTENLERVIHTEKEKTEKQEVKPDASAEPPAVQANNKPFLVVIDPGHQEKANLEQEPIGPGAKETKYKVTGGTSGITTKKPEYVLTLEASNLLKAQLEKKGFQVIMTRTSHNVNISNRERAEIANNHNADLFVRIHADGAESAAVSGFSILVPSKENPYTQPIYDKSYTAAQSVLSIVSAEVPLHQNGIFFRSDMSGFNWSRVPVILPEIGFMTNAQEDQKLSDDAYLTNLMTLLAEGIEQYADKAASQ</sequence>
<dbReference type="SMART" id="SM00646">
    <property type="entry name" value="Ami_3"/>
    <property type="match status" value="1"/>
</dbReference>
<dbReference type="InterPro" id="IPR050695">
    <property type="entry name" value="N-acetylmuramoyl_amidase_3"/>
</dbReference>
<keyword evidence="5" id="KW-1185">Reference proteome</keyword>
<gene>
    <name evidence="4" type="ORF">QYG89_13335</name>
</gene>
<organism evidence="4 5">
    <name type="scientific">Bacillus lumedeiriae</name>
    <dbReference type="NCBI Taxonomy" id="3058829"/>
    <lineage>
        <taxon>Bacteria</taxon>
        <taxon>Bacillati</taxon>
        <taxon>Bacillota</taxon>
        <taxon>Bacilli</taxon>
        <taxon>Bacillales</taxon>
        <taxon>Bacillaceae</taxon>
        <taxon>Bacillus</taxon>
    </lineage>
</organism>
<comment type="caution">
    <text evidence="4">The sequence shown here is derived from an EMBL/GenBank/DDBJ whole genome shotgun (WGS) entry which is preliminary data.</text>
</comment>
<dbReference type="RefSeq" id="WP_404318149.1">
    <property type="nucleotide sequence ID" value="NZ_JAUIYO010000013.1"/>
</dbReference>
<dbReference type="PANTHER" id="PTHR30404">
    <property type="entry name" value="N-ACETYLMURAMOYL-L-ALANINE AMIDASE"/>
    <property type="match status" value="1"/>
</dbReference>
<dbReference type="EMBL" id="JAUIYO010000013">
    <property type="protein sequence ID" value="MFK2826633.1"/>
    <property type="molecule type" value="Genomic_DNA"/>
</dbReference>
<evidence type="ECO:0000313" key="4">
    <source>
        <dbReference type="EMBL" id="MFK2826633.1"/>
    </source>
</evidence>
<accession>A0ABW8IAU6</accession>
<feature type="compositionally biased region" description="Basic and acidic residues" evidence="2">
    <location>
        <begin position="37"/>
        <end position="65"/>
    </location>
</feature>
<evidence type="ECO:0000256" key="1">
    <source>
        <dbReference type="ARBA" id="ARBA00022801"/>
    </source>
</evidence>
<reference evidence="4 5" key="1">
    <citation type="submission" date="2023-07" db="EMBL/GenBank/DDBJ databases">
        <title>Bacillus lucianemedeirus sp. nov, a new species isolated from an immunobiological production facility.</title>
        <authorList>
            <person name="Costa L.V."/>
            <person name="Miranda R.V.S.L."/>
            <person name="Brandao M.L.L."/>
            <person name="Reis C.M.F."/>
            <person name="Frazao A.M."/>
            <person name="Cruz F.V."/>
            <person name="Baio P.V.P."/>
            <person name="Veras J.F.C."/>
            <person name="Ramos J.N."/>
            <person name="Vieira V."/>
        </authorList>
    </citation>
    <scope>NUCLEOTIDE SEQUENCE [LARGE SCALE GENOMIC DNA]</scope>
    <source>
        <strain evidence="4 5">B190/17</strain>
    </source>
</reference>
<dbReference type="SUPFAM" id="SSF53187">
    <property type="entry name" value="Zn-dependent exopeptidases"/>
    <property type="match status" value="1"/>
</dbReference>
<dbReference type="Proteomes" id="UP001619911">
    <property type="component" value="Unassembled WGS sequence"/>
</dbReference>
<dbReference type="Gene3D" id="3.40.630.40">
    <property type="entry name" value="Zn-dependent exopeptidases"/>
    <property type="match status" value="1"/>
</dbReference>
<proteinExistence type="predicted"/>
<evidence type="ECO:0000259" key="3">
    <source>
        <dbReference type="SMART" id="SM00646"/>
    </source>
</evidence>
<dbReference type="EC" id="3.5.1.28" evidence="4"/>
<dbReference type="Pfam" id="PF01520">
    <property type="entry name" value="Amidase_3"/>
    <property type="match status" value="1"/>
</dbReference>
<evidence type="ECO:0000313" key="5">
    <source>
        <dbReference type="Proteomes" id="UP001619911"/>
    </source>
</evidence>
<dbReference type="CDD" id="cd02696">
    <property type="entry name" value="MurNAc-LAA"/>
    <property type="match status" value="1"/>
</dbReference>
<feature type="region of interest" description="Disordered" evidence="2">
    <location>
        <begin position="37"/>
        <end position="82"/>
    </location>
</feature>
<feature type="compositionally biased region" description="Basic and acidic residues" evidence="2">
    <location>
        <begin position="73"/>
        <end position="82"/>
    </location>
</feature>
<protein>
    <submittedName>
        <fullName evidence="4">N-acetylmuramoyl-L-alanine amidase</fullName>
        <ecNumber evidence="4">3.5.1.28</ecNumber>
    </submittedName>
</protein>
<feature type="domain" description="MurNAc-LAA" evidence="3">
    <location>
        <begin position="197"/>
        <end position="316"/>
    </location>
</feature>
<dbReference type="GO" id="GO:0008745">
    <property type="term" value="F:N-acetylmuramoyl-L-alanine amidase activity"/>
    <property type="evidence" value="ECO:0007669"/>
    <property type="project" value="UniProtKB-EC"/>
</dbReference>
<dbReference type="InterPro" id="IPR002508">
    <property type="entry name" value="MurNAc-LAA_cat"/>
</dbReference>
<dbReference type="PANTHER" id="PTHR30404:SF0">
    <property type="entry name" value="N-ACETYLMURAMOYL-L-ALANINE AMIDASE AMIC"/>
    <property type="match status" value="1"/>
</dbReference>
<feature type="region of interest" description="Disordered" evidence="2">
    <location>
        <begin position="88"/>
        <end position="107"/>
    </location>
</feature>
<keyword evidence="1 4" id="KW-0378">Hydrolase</keyword>